<accession>A0AAV8RXA8</accession>
<keyword evidence="3" id="KW-1185">Reference proteome</keyword>
<feature type="region of interest" description="Disordered" evidence="1">
    <location>
        <begin position="45"/>
        <end position="76"/>
    </location>
</feature>
<evidence type="ECO:0000313" key="3">
    <source>
        <dbReference type="Proteomes" id="UP001222027"/>
    </source>
</evidence>
<sequence length="99" mass="10882">MENTKGDRRRGRGRSARAADDITAVLRKCWYRLRLSVRDPSRIPTWDATETLGRPRSTSGSIAGPTVSVASPLPPSPSMPFVPLPATFSASVTRPSRYR</sequence>
<organism evidence="2 3">
    <name type="scientific">Ensete ventricosum</name>
    <name type="common">Abyssinian banana</name>
    <name type="synonym">Musa ensete</name>
    <dbReference type="NCBI Taxonomy" id="4639"/>
    <lineage>
        <taxon>Eukaryota</taxon>
        <taxon>Viridiplantae</taxon>
        <taxon>Streptophyta</taxon>
        <taxon>Embryophyta</taxon>
        <taxon>Tracheophyta</taxon>
        <taxon>Spermatophyta</taxon>
        <taxon>Magnoliopsida</taxon>
        <taxon>Liliopsida</taxon>
        <taxon>Zingiberales</taxon>
        <taxon>Musaceae</taxon>
        <taxon>Ensete</taxon>
    </lineage>
</organism>
<evidence type="ECO:0000313" key="2">
    <source>
        <dbReference type="EMBL" id="KAJ8511782.1"/>
    </source>
</evidence>
<protein>
    <submittedName>
        <fullName evidence="2">Uncharacterized protein</fullName>
    </submittedName>
</protein>
<proteinExistence type="predicted"/>
<comment type="caution">
    <text evidence="2">The sequence shown here is derived from an EMBL/GenBank/DDBJ whole genome shotgun (WGS) entry which is preliminary data.</text>
</comment>
<name>A0AAV8RXA8_ENSVE</name>
<gene>
    <name evidence="2" type="ORF">OPV22_002216</name>
</gene>
<dbReference type="EMBL" id="JAQQAF010000001">
    <property type="protein sequence ID" value="KAJ8511782.1"/>
    <property type="molecule type" value="Genomic_DNA"/>
</dbReference>
<reference evidence="2 3" key="1">
    <citation type="submission" date="2022-12" db="EMBL/GenBank/DDBJ databases">
        <title>Chromosome-scale assembly of the Ensete ventricosum genome.</title>
        <authorList>
            <person name="Dussert Y."/>
            <person name="Stocks J."/>
            <person name="Wendawek A."/>
            <person name="Woldeyes F."/>
            <person name="Nichols R.A."/>
            <person name="Borrell J.S."/>
        </authorList>
    </citation>
    <scope>NUCLEOTIDE SEQUENCE [LARGE SCALE GENOMIC DNA]</scope>
    <source>
        <strain evidence="3">cv. Maze</strain>
        <tissue evidence="2">Seeds</tissue>
    </source>
</reference>
<dbReference type="AlphaFoldDB" id="A0AAV8RXA8"/>
<dbReference type="Proteomes" id="UP001222027">
    <property type="component" value="Unassembled WGS sequence"/>
</dbReference>
<evidence type="ECO:0000256" key="1">
    <source>
        <dbReference type="SAM" id="MobiDB-lite"/>
    </source>
</evidence>